<feature type="domain" description="Peptidase S24/S26A/S26B/S26C" evidence="1">
    <location>
        <begin position="16"/>
        <end position="90"/>
    </location>
</feature>
<dbReference type="Gene3D" id="2.10.109.10">
    <property type="entry name" value="Umud Fragment, subunit A"/>
    <property type="match status" value="1"/>
</dbReference>
<evidence type="ECO:0000259" key="1">
    <source>
        <dbReference type="Pfam" id="PF00717"/>
    </source>
</evidence>
<proteinExistence type="predicted"/>
<dbReference type="EMBL" id="SRMP02000010">
    <property type="protein sequence ID" value="MFN0291202.1"/>
    <property type="molecule type" value="Genomic_DNA"/>
</dbReference>
<dbReference type="Proteomes" id="UP001517367">
    <property type="component" value="Unassembled WGS sequence"/>
</dbReference>
<sequence length="92" mass="10116">MALQIFNFTNSNVKLPLYQSRIQCGFPSPADDYLEGVLSLDEICINNKETTFLGRVTGKSLTDINIYEGDILVIDRSLKAVSGDLIVAAISF</sequence>
<dbReference type="InterPro" id="IPR050077">
    <property type="entry name" value="LexA_repressor"/>
</dbReference>
<comment type="caution">
    <text evidence="2">The sequence shown here is derived from an EMBL/GenBank/DDBJ whole genome shotgun (WGS) entry which is preliminary data.</text>
</comment>
<dbReference type="PANTHER" id="PTHR33516:SF2">
    <property type="entry name" value="LEXA REPRESSOR-RELATED"/>
    <property type="match status" value="1"/>
</dbReference>
<evidence type="ECO:0000313" key="3">
    <source>
        <dbReference type="Proteomes" id="UP001517367"/>
    </source>
</evidence>
<dbReference type="RefSeq" id="WP_138730411.1">
    <property type="nucleotide sequence ID" value="NZ_SRMP02000010.1"/>
</dbReference>
<dbReference type="CDD" id="cd06529">
    <property type="entry name" value="S24_LexA-like"/>
    <property type="match status" value="1"/>
</dbReference>
<evidence type="ECO:0000313" key="2">
    <source>
        <dbReference type="EMBL" id="MFN0291202.1"/>
    </source>
</evidence>
<protein>
    <submittedName>
        <fullName evidence="2">LexA family protein</fullName>
    </submittedName>
</protein>
<keyword evidence="3" id="KW-1185">Reference proteome</keyword>
<reference evidence="2 3" key="1">
    <citation type="submission" date="2024-12" db="EMBL/GenBank/DDBJ databases">
        <authorList>
            <person name="Hu S."/>
        </authorList>
    </citation>
    <scope>NUCLEOTIDE SEQUENCE [LARGE SCALE GENOMIC DNA]</scope>
    <source>
        <strain evidence="2 3">P-25</strain>
    </source>
</reference>
<gene>
    <name evidence="2" type="ORF">E5L68_007345</name>
</gene>
<dbReference type="SUPFAM" id="SSF51306">
    <property type="entry name" value="LexA/Signal peptidase"/>
    <property type="match status" value="1"/>
</dbReference>
<accession>A0ABW9JFQ9</accession>
<organism evidence="2 3">
    <name type="scientific">Pedobacter helvus</name>
    <dbReference type="NCBI Taxonomy" id="2563444"/>
    <lineage>
        <taxon>Bacteria</taxon>
        <taxon>Pseudomonadati</taxon>
        <taxon>Bacteroidota</taxon>
        <taxon>Sphingobacteriia</taxon>
        <taxon>Sphingobacteriales</taxon>
        <taxon>Sphingobacteriaceae</taxon>
        <taxon>Pedobacter</taxon>
    </lineage>
</organism>
<dbReference type="InterPro" id="IPR015927">
    <property type="entry name" value="Peptidase_S24_S26A/B/C"/>
</dbReference>
<dbReference type="Pfam" id="PF00717">
    <property type="entry name" value="Peptidase_S24"/>
    <property type="match status" value="1"/>
</dbReference>
<name>A0ABW9JFQ9_9SPHI</name>
<dbReference type="InterPro" id="IPR039418">
    <property type="entry name" value="LexA-like"/>
</dbReference>
<dbReference type="PANTHER" id="PTHR33516">
    <property type="entry name" value="LEXA REPRESSOR"/>
    <property type="match status" value="1"/>
</dbReference>
<dbReference type="InterPro" id="IPR036286">
    <property type="entry name" value="LexA/Signal_pep-like_sf"/>
</dbReference>